<dbReference type="PANTHER" id="PTHR42648">
    <property type="entry name" value="TRANSPOSASE, PUTATIVE-RELATED"/>
    <property type="match status" value="1"/>
</dbReference>
<keyword evidence="1" id="KW-0378">Hydrolase</keyword>
<feature type="coiled-coil region" evidence="2">
    <location>
        <begin position="174"/>
        <end position="201"/>
    </location>
</feature>
<dbReference type="Pfam" id="PF13976">
    <property type="entry name" value="gag_pre-integrs"/>
    <property type="match status" value="1"/>
</dbReference>
<dbReference type="GO" id="GO:0008233">
    <property type="term" value="F:peptidase activity"/>
    <property type="evidence" value="ECO:0007669"/>
    <property type="project" value="UniProtKB-KW"/>
</dbReference>
<organism evidence="5">
    <name type="scientific">Tanacetum cinerariifolium</name>
    <name type="common">Dalmatian daisy</name>
    <name type="synonym">Chrysanthemum cinerariifolium</name>
    <dbReference type="NCBI Taxonomy" id="118510"/>
    <lineage>
        <taxon>Eukaryota</taxon>
        <taxon>Viridiplantae</taxon>
        <taxon>Streptophyta</taxon>
        <taxon>Embryophyta</taxon>
        <taxon>Tracheophyta</taxon>
        <taxon>Spermatophyta</taxon>
        <taxon>Magnoliopsida</taxon>
        <taxon>eudicotyledons</taxon>
        <taxon>Gunneridae</taxon>
        <taxon>Pentapetalae</taxon>
        <taxon>asterids</taxon>
        <taxon>campanulids</taxon>
        <taxon>Asterales</taxon>
        <taxon>Asteraceae</taxon>
        <taxon>Asteroideae</taxon>
        <taxon>Anthemideae</taxon>
        <taxon>Anthemidinae</taxon>
        <taxon>Tanacetum</taxon>
    </lineage>
</organism>
<dbReference type="AlphaFoldDB" id="A0A699J4I4"/>
<evidence type="ECO:0000313" key="5">
    <source>
        <dbReference type="EMBL" id="GFA09495.1"/>
    </source>
</evidence>
<evidence type="ECO:0000259" key="4">
    <source>
        <dbReference type="Pfam" id="PF22936"/>
    </source>
</evidence>
<proteinExistence type="predicted"/>
<evidence type="ECO:0000256" key="2">
    <source>
        <dbReference type="SAM" id="Coils"/>
    </source>
</evidence>
<dbReference type="InterPro" id="IPR025724">
    <property type="entry name" value="GAG-pre-integrase_dom"/>
</dbReference>
<dbReference type="InterPro" id="IPR054722">
    <property type="entry name" value="PolX-like_BBD"/>
</dbReference>
<feature type="domain" description="GAG-pre-integrase" evidence="3">
    <location>
        <begin position="387"/>
        <end position="460"/>
    </location>
</feature>
<gene>
    <name evidence="5" type="ORF">Tci_581467</name>
</gene>
<protein>
    <submittedName>
        <fullName evidence="5">Putative ribonuclease H-like domain-containing protein</fullName>
    </submittedName>
</protein>
<keyword evidence="1" id="KW-0645">Protease</keyword>
<evidence type="ECO:0000256" key="1">
    <source>
        <dbReference type="ARBA" id="ARBA00022670"/>
    </source>
</evidence>
<keyword evidence="2" id="KW-0175">Coiled coil</keyword>
<dbReference type="GO" id="GO:0006508">
    <property type="term" value="P:proteolysis"/>
    <property type="evidence" value="ECO:0007669"/>
    <property type="project" value="UniProtKB-KW"/>
</dbReference>
<name>A0A699J4I4_TANCI</name>
<dbReference type="EMBL" id="BKCJ010368123">
    <property type="protein sequence ID" value="GFA09495.1"/>
    <property type="molecule type" value="Genomic_DNA"/>
</dbReference>
<accession>A0A699J4I4</accession>
<feature type="domain" description="Retrovirus-related Pol polyprotein from transposon TNT 1-94-like beta-barrel" evidence="4">
    <location>
        <begin position="279"/>
        <end position="352"/>
    </location>
</feature>
<dbReference type="InterPro" id="IPR039537">
    <property type="entry name" value="Retrotran_Ty1/copia-like"/>
</dbReference>
<evidence type="ECO:0000259" key="3">
    <source>
        <dbReference type="Pfam" id="PF13976"/>
    </source>
</evidence>
<dbReference type="Pfam" id="PF22936">
    <property type="entry name" value="Pol_BBD"/>
    <property type="match status" value="1"/>
</dbReference>
<dbReference type="PANTHER" id="PTHR42648:SF32">
    <property type="entry name" value="RIBONUCLEASE H-LIKE DOMAIN, GAG-PRE-INTEGRASE DOMAIN PROTEIN-RELATED"/>
    <property type="match status" value="1"/>
</dbReference>
<sequence length="510" mass="57406">MAFVSSSNNNNTSGAVNTAQAVNTANGVSTVGTQVNAANSTNIDNLSDVVIYAFLASQSNNSQLGHFARECRAPRTQDNRNMESTRRNVPVKTTNSLALVSCYGLGGYDWSDQAKDGPNYVLIAYSTSSSNSEKSKLMILGYTTGLKSVEERLEFFKTNESIYLEDIKKLKFEIHCNEITIRELRKKLETAQREKDGIQLTIEKPKNVSNSINKIIDSQIVDNCKKGLGYNAIPPPHTGLFMPPKPDLYYIVLEEFTSKHAVEILNAKTSEKVPKEKGVIDSGCSRHMTGNMSYLTDYEETNEGYVAFGGNPKRGKITGKGTIRTGKLDFENVYFVKELNFNLFSVSQMCDKKNNVLSNDTEFVVFSHDFKLTDKNHVLLRVPRKNNMYSVDLNNIIPKGGLTCFFAKVTSDESRLWHRMLGHLNFKTMNKLVKGNLVRGLPFKMFENEQTCVACQKGKQHRASYKTKTKNSISLPLHMLHMDLFGPTFVKSLMEKMYFLVVTDDYSRFT</sequence>
<comment type="caution">
    <text evidence="5">The sequence shown here is derived from an EMBL/GenBank/DDBJ whole genome shotgun (WGS) entry which is preliminary data.</text>
</comment>
<reference evidence="5" key="1">
    <citation type="journal article" date="2019" name="Sci. Rep.">
        <title>Draft genome of Tanacetum cinerariifolium, the natural source of mosquito coil.</title>
        <authorList>
            <person name="Yamashiro T."/>
            <person name="Shiraishi A."/>
            <person name="Satake H."/>
            <person name="Nakayama K."/>
        </authorList>
    </citation>
    <scope>NUCLEOTIDE SEQUENCE</scope>
</reference>